<keyword evidence="6 10" id="KW-0378">Hydrolase</keyword>
<dbReference type="InterPro" id="IPR002610">
    <property type="entry name" value="Peptidase_S54_rhomboid-like"/>
</dbReference>
<dbReference type="RefSeq" id="XP_067923424.1">
    <property type="nucleotide sequence ID" value="XM_068064601.1"/>
</dbReference>
<proteinExistence type="inferred from homology"/>
<evidence type="ECO:0000259" key="12">
    <source>
        <dbReference type="Pfam" id="PF01694"/>
    </source>
</evidence>
<feature type="region of interest" description="Disordered" evidence="11">
    <location>
        <begin position="1"/>
        <end position="99"/>
    </location>
</feature>
<keyword evidence="9 10" id="KW-0472">Membrane</keyword>
<evidence type="ECO:0000256" key="10">
    <source>
        <dbReference type="RuleBase" id="RU362115"/>
    </source>
</evidence>
<dbReference type="GO" id="GO:0016020">
    <property type="term" value="C:membrane"/>
    <property type="evidence" value="ECO:0007669"/>
    <property type="project" value="UniProtKB-SubCell"/>
</dbReference>
<comment type="caution">
    <text evidence="13">The sequence shown here is derived from an EMBL/GenBank/DDBJ whole genome shotgun (WGS) entry which is preliminary data.</text>
</comment>
<feature type="compositionally biased region" description="Polar residues" evidence="11">
    <location>
        <begin position="1"/>
        <end position="11"/>
    </location>
</feature>
<evidence type="ECO:0000313" key="13">
    <source>
        <dbReference type="EMBL" id="PHJ21744.1"/>
    </source>
</evidence>
<dbReference type="GeneID" id="94427812"/>
<protein>
    <recommendedName>
        <fullName evidence="10">Rhomboid-like protease</fullName>
        <ecNumber evidence="10">3.4.21.105</ecNumber>
    </recommendedName>
</protein>
<evidence type="ECO:0000256" key="2">
    <source>
        <dbReference type="ARBA" id="ARBA00004141"/>
    </source>
</evidence>
<comment type="similarity">
    <text evidence="3 10">Belongs to the peptidase S54 family.</text>
</comment>
<evidence type="ECO:0000256" key="9">
    <source>
        <dbReference type="ARBA" id="ARBA00023136"/>
    </source>
</evidence>
<dbReference type="Proteomes" id="UP000221165">
    <property type="component" value="Unassembled WGS sequence"/>
</dbReference>
<reference evidence="13 14" key="1">
    <citation type="journal article" date="2017" name="Int. J. Parasitol.">
        <title>The genome of the protozoan parasite Cystoisospora suis and a reverse vaccinology approach to identify vaccine candidates.</title>
        <authorList>
            <person name="Palmieri N."/>
            <person name="Shrestha A."/>
            <person name="Ruttkowski B."/>
            <person name="Beck T."/>
            <person name="Vogl C."/>
            <person name="Tomley F."/>
            <person name="Blake D.P."/>
            <person name="Joachim A."/>
        </authorList>
    </citation>
    <scope>NUCLEOTIDE SEQUENCE [LARGE SCALE GENOMIC DNA]</scope>
    <source>
        <strain evidence="13 14">Wien I</strain>
    </source>
</reference>
<feature type="compositionally biased region" description="Low complexity" evidence="11">
    <location>
        <begin position="114"/>
        <end position="125"/>
    </location>
</feature>
<evidence type="ECO:0000256" key="3">
    <source>
        <dbReference type="ARBA" id="ARBA00009045"/>
    </source>
</evidence>
<feature type="region of interest" description="Disordered" evidence="11">
    <location>
        <begin position="114"/>
        <end position="225"/>
    </location>
</feature>
<dbReference type="Gene3D" id="1.20.1540.10">
    <property type="entry name" value="Rhomboid-like"/>
    <property type="match status" value="1"/>
</dbReference>
<evidence type="ECO:0000256" key="8">
    <source>
        <dbReference type="ARBA" id="ARBA00022989"/>
    </source>
</evidence>
<dbReference type="SUPFAM" id="SSF144091">
    <property type="entry name" value="Rhomboid-like"/>
    <property type="match status" value="1"/>
</dbReference>
<keyword evidence="7 10" id="KW-0720">Serine protease</keyword>
<dbReference type="EC" id="3.4.21.105" evidence="10"/>
<keyword evidence="14" id="KW-1185">Reference proteome</keyword>
<evidence type="ECO:0000256" key="4">
    <source>
        <dbReference type="ARBA" id="ARBA00022670"/>
    </source>
</evidence>
<dbReference type="Pfam" id="PF01694">
    <property type="entry name" value="Rhomboid"/>
    <property type="match status" value="1"/>
</dbReference>
<dbReference type="AlphaFoldDB" id="A0A2C6L191"/>
<evidence type="ECO:0000256" key="5">
    <source>
        <dbReference type="ARBA" id="ARBA00022692"/>
    </source>
</evidence>
<dbReference type="EMBL" id="MIGC01002054">
    <property type="protein sequence ID" value="PHJ21744.1"/>
    <property type="molecule type" value="Genomic_DNA"/>
</dbReference>
<comment type="caution">
    <text evidence="10">Lacks conserved residue(s) required for the propagation of feature annotation.</text>
</comment>
<organism evidence="13 14">
    <name type="scientific">Cystoisospora suis</name>
    <dbReference type="NCBI Taxonomy" id="483139"/>
    <lineage>
        <taxon>Eukaryota</taxon>
        <taxon>Sar</taxon>
        <taxon>Alveolata</taxon>
        <taxon>Apicomplexa</taxon>
        <taxon>Conoidasida</taxon>
        <taxon>Coccidia</taxon>
        <taxon>Eucoccidiorida</taxon>
        <taxon>Eimeriorina</taxon>
        <taxon>Sarcocystidae</taxon>
        <taxon>Cystoisospora</taxon>
    </lineage>
</organism>
<evidence type="ECO:0000256" key="11">
    <source>
        <dbReference type="SAM" id="MobiDB-lite"/>
    </source>
</evidence>
<keyword evidence="5 10" id="KW-0812">Transmembrane</keyword>
<dbReference type="GO" id="GO:0004252">
    <property type="term" value="F:serine-type endopeptidase activity"/>
    <property type="evidence" value="ECO:0007669"/>
    <property type="project" value="InterPro"/>
</dbReference>
<evidence type="ECO:0000256" key="7">
    <source>
        <dbReference type="ARBA" id="ARBA00022825"/>
    </source>
</evidence>
<evidence type="ECO:0000256" key="6">
    <source>
        <dbReference type="ARBA" id="ARBA00022801"/>
    </source>
</evidence>
<dbReference type="OrthoDB" id="418595at2759"/>
<comment type="subcellular location">
    <subcellularLocation>
        <location evidence="2 10">Membrane</location>
        <topology evidence="2 10">Multi-pass membrane protein</topology>
    </subcellularLocation>
</comment>
<sequence length="658" mass="71729">MMRSPASSSPQLGAPEERSGDPLYTELGKNKTLIRETLAEISSKASGPRAKISERRGQTAQIATRDSEGAKTGESAAKGTPVHSPSVAASPVPTAQSSLAASVVAANAVGRAVTTPATSGSSGTPCPLGEGDSGAIPDGARASSGVAPASTEEIASVEPPHKAEDTPVDQAPAATEEIGDDDPLIHDLPDGFVGRRAPANPLNSPMVARLRGGKKKNRAKVKDPKLNNNPLRGRLVVCISTTALLFWIFMWEMLFNYTSYNGRCVSSVFYPSYKLPNEKEREPFVIRYGYGACEHNLGDLEHPRVAMGTKASDQGWPTDLVPNGKAGSSNADWDSPNPRILRLLGGLETNYIREYQEIFRLFTSMYMHGGWLHILINLSCQIQILWIIEPDWGFWRTALLFFVGGISGNLLSAVADPCSITVGSSGAMYALLGALIPYCVEYWKSIPRPGCILLFMIIVVVVGILTGMTGFTDNYAHMGGALAGILWGFATITTVSACDKCTLGERMATTAPFSWCVPKKTQERLLEKAKARKKEAIRRRKLQAMHKKKAGGARGKAMYAVKMRLQEEGRPPCKMSFREWVIRGICLAALIAYWVVLFLYLLDADLYKSFDPPGQLKFTGWLYCECGTIVYEARQTYGNLGRFWCFGNEKDANFYLKP</sequence>
<dbReference type="PANTHER" id="PTHR22936">
    <property type="entry name" value="RHOMBOID-RELATED"/>
    <property type="match status" value="1"/>
</dbReference>
<keyword evidence="8 10" id="KW-1133">Transmembrane helix</keyword>
<feature type="transmembrane region" description="Helical" evidence="10">
    <location>
        <begin position="370"/>
        <end position="388"/>
    </location>
</feature>
<dbReference type="GO" id="GO:0006508">
    <property type="term" value="P:proteolysis"/>
    <property type="evidence" value="ECO:0007669"/>
    <property type="project" value="UniProtKB-KW"/>
</dbReference>
<dbReference type="InterPro" id="IPR035952">
    <property type="entry name" value="Rhomboid-like_sf"/>
</dbReference>
<feature type="transmembrane region" description="Helical" evidence="10">
    <location>
        <begin position="478"/>
        <end position="498"/>
    </location>
</feature>
<feature type="domain" description="Peptidase S54 rhomboid" evidence="12">
    <location>
        <begin position="356"/>
        <end position="491"/>
    </location>
</feature>
<dbReference type="PANTHER" id="PTHR22936:SF69">
    <property type="entry name" value="RHOMBOID-LIKE PROTEIN"/>
    <property type="match status" value="1"/>
</dbReference>
<comment type="catalytic activity">
    <reaction evidence="1 10">
        <text>Cleaves type-1 transmembrane domains using a catalytic dyad composed of serine and histidine that are contributed by different transmembrane domains.</text>
        <dbReference type="EC" id="3.4.21.105"/>
    </reaction>
</comment>
<evidence type="ECO:0000313" key="14">
    <source>
        <dbReference type="Proteomes" id="UP000221165"/>
    </source>
</evidence>
<feature type="transmembrane region" description="Helical" evidence="10">
    <location>
        <begin position="420"/>
        <end position="440"/>
    </location>
</feature>
<accession>A0A2C6L191</accession>
<dbReference type="InterPro" id="IPR022764">
    <property type="entry name" value="Peptidase_S54_rhomboid_dom"/>
</dbReference>
<feature type="transmembrane region" description="Helical" evidence="10">
    <location>
        <begin position="452"/>
        <end position="472"/>
    </location>
</feature>
<name>A0A2C6L191_9APIC</name>
<comment type="function">
    <text evidence="10">Serine protease involved in intramembrane proteolysis.</text>
</comment>
<evidence type="ECO:0000256" key="1">
    <source>
        <dbReference type="ARBA" id="ARBA00000156"/>
    </source>
</evidence>
<dbReference type="VEuPathDB" id="ToxoDB:CSUI_004410"/>
<feature type="transmembrane region" description="Helical" evidence="10">
    <location>
        <begin position="395"/>
        <end position="414"/>
    </location>
</feature>
<feature type="transmembrane region" description="Helical" evidence="10">
    <location>
        <begin position="580"/>
        <end position="602"/>
    </location>
</feature>
<gene>
    <name evidence="13" type="ORF">CSUI_004410</name>
</gene>
<keyword evidence="4 10" id="KW-0645">Protease</keyword>